<feature type="region of interest" description="Disordered" evidence="1">
    <location>
        <begin position="466"/>
        <end position="508"/>
    </location>
</feature>
<evidence type="ECO:0000313" key="3">
    <source>
        <dbReference type="Proteomes" id="UP000094526"/>
    </source>
</evidence>
<dbReference type="InterPro" id="IPR037104">
    <property type="entry name" value="Annexin_sf"/>
</dbReference>
<gene>
    <name evidence="2" type="ORF">CLCR_00567</name>
</gene>
<dbReference type="SUPFAM" id="SSF47874">
    <property type="entry name" value="Annexin"/>
    <property type="match status" value="1"/>
</dbReference>
<feature type="region of interest" description="Disordered" evidence="1">
    <location>
        <begin position="1"/>
        <end position="349"/>
    </location>
</feature>
<feature type="compositionally biased region" description="Basic and acidic residues" evidence="1">
    <location>
        <begin position="112"/>
        <end position="155"/>
    </location>
</feature>
<feature type="compositionally biased region" description="Acidic residues" evidence="1">
    <location>
        <begin position="411"/>
        <end position="428"/>
    </location>
</feature>
<dbReference type="GO" id="GO:0005634">
    <property type="term" value="C:nucleus"/>
    <property type="evidence" value="ECO:0007669"/>
    <property type="project" value="TreeGrafter"/>
</dbReference>
<feature type="region of interest" description="Disordered" evidence="1">
    <location>
        <begin position="410"/>
        <end position="450"/>
    </location>
</feature>
<dbReference type="GO" id="GO:0012506">
    <property type="term" value="C:vesicle membrane"/>
    <property type="evidence" value="ECO:0007669"/>
    <property type="project" value="TreeGrafter"/>
</dbReference>
<evidence type="ECO:0000256" key="1">
    <source>
        <dbReference type="SAM" id="MobiDB-lite"/>
    </source>
</evidence>
<dbReference type="OrthoDB" id="2134400at2759"/>
<feature type="compositionally biased region" description="Low complexity" evidence="1">
    <location>
        <begin position="207"/>
        <end position="220"/>
    </location>
</feature>
<feature type="region of interest" description="Disordered" evidence="1">
    <location>
        <begin position="366"/>
        <end position="389"/>
    </location>
</feature>
<dbReference type="GO" id="GO:0005544">
    <property type="term" value="F:calcium-dependent phospholipid binding"/>
    <property type="evidence" value="ECO:0007669"/>
    <property type="project" value="InterPro"/>
</dbReference>
<name>A0A1C1C6K0_9EURO</name>
<accession>A0A1C1C6K0</accession>
<dbReference type="PANTHER" id="PTHR10502:SF107">
    <property type="entry name" value="ANNEXIN ANXC4 (AFU_ORTHOLOGUE AFUA_3G07020)"/>
    <property type="match status" value="1"/>
</dbReference>
<dbReference type="EMBL" id="LGRB01000021">
    <property type="protein sequence ID" value="OCT44082.1"/>
    <property type="molecule type" value="Genomic_DNA"/>
</dbReference>
<dbReference type="VEuPathDB" id="FungiDB:CLCR_00567"/>
<sequence>MSSMLGVRDDRRSRSKSPSGRDRDRSRSRSRETRSQDVDDRDDYSSRRSSRIYSKGESGSEDERRYKERKSSKKYYDEDDEEDTRRRKSNSRKYVDNSGEEEDRYRSYGSSKDSRTRDVPASDDDRGYGRSKKKSDSDSDRRRDTRERTSRKKYDDSEDETSDSRRRYNDRNGHSNGTYGQLPASYQEIRPAAARHSSYGSTDPRYAAPGAFPGDAGPAAQHMPSYSESGARQYAHVDQFKYADPSQISQRKTEYDRTRPSEYERTRPSEYERSRPKDSKDSDSDRRKNKYEARTPRGSQPEEDRYETREPKNKKYYDDDDDDDDKYDRRSKKDSRDKYASSTDDVSRRMAGLAVGSAALGAATLGVGRHSSNDGGKPPASPLLEPYKGTYQSISPMPSALVLANHRDDSDLSDLDLGLDGDSDDPDADLQRKIRKLEREKEKYTKGQKGGLAFTGKTEEVRPHRLPNIDTNVKMELREPGSSHRDRSPSSSILSPRGGNGKRKSVSFYDPTEDAKRIAVALSGTRSPPDPRPLVQILPRLTTDDLIALKAEYKNHAKVSGQGINMAKHIKMRIPGNLGKACYATALGRWESEAYWANSWYQGGASRRELLIESLMGRSNSDIREIKNCFKDKKYNDDLEKCIKTELRADKFRTALLLALEERRMPESSPLDIKLVKQDVVQLAEALESPGGETAMIKIIVVRSDAHLREVLRLFERTYGVNFARQMISKSRNLVGETLAHILNGALNRPMRDALLLHQAISETAPGKERTELLISRLVRMHWEPRHLEKVKAVYREKYRQSVEDAIKREVWSGMKTHEGRLAADFCLELAMSSSRY</sequence>
<dbReference type="eggNOG" id="KOG0819">
    <property type="taxonomic scope" value="Eukaryota"/>
</dbReference>
<dbReference type="Gene3D" id="1.10.220.10">
    <property type="entry name" value="Annexin"/>
    <property type="match status" value="3"/>
</dbReference>
<dbReference type="PANTHER" id="PTHR10502">
    <property type="entry name" value="ANNEXIN"/>
    <property type="match status" value="1"/>
</dbReference>
<proteinExistence type="predicted"/>
<dbReference type="GO" id="GO:0001786">
    <property type="term" value="F:phosphatidylserine binding"/>
    <property type="evidence" value="ECO:0007669"/>
    <property type="project" value="TreeGrafter"/>
</dbReference>
<evidence type="ECO:0000313" key="2">
    <source>
        <dbReference type="EMBL" id="OCT44082.1"/>
    </source>
</evidence>
<dbReference type="STRING" id="86049.A0A1C1C6K0"/>
<feature type="compositionally biased region" description="Basic and acidic residues" evidence="1">
    <location>
        <begin position="251"/>
        <end position="317"/>
    </location>
</feature>
<dbReference type="Proteomes" id="UP000094526">
    <property type="component" value="Unassembled WGS sequence"/>
</dbReference>
<feature type="compositionally biased region" description="Basic and acidic residues" evidence="1">
    <location>
        <begin position="429"/>
        <end position="445"/>
    </location>
</feature>
<feature type="compositionally biased region" description="Basic and acidic residues" evidence="1">
    <location>
        <begin position="19"/>
        <end position="46"/>
    </location>
</feature>
<dbReference type="VEuPathDB" id="FungiDB:G647_01021"/>
<comment type="caution">
    <text evidence="2">The sequence shown here is derived from an EMBL/GenBank/DDBJ whole genome shotgun (WGS) entry which is preliminary data.</text>
</comment>
<dbReference type="AlphaFoldDB" id="A0A1C1C6K0"/>
<feature type="compositionally biased region" description="Basic and acidic residues" evidence="1">
    <location>
        <begin position="473"/>
        <end position="488"/>
    </location>
</feature>
<dbReference type="GO" id="GO:0005509">
    <property type="term" value="F:calcium ion binding"/>
    <property type="evidence" value="ECO:0007669"/>
    <property type="project" value="InterPro"/>
</dbReference>
<feature type="compositionally biased region" description="Basic and acidic residues" evidence="1">
    <location>
        <begin position="162"/>
        <end position="173"/>
    </location>
</feature>
<reference evidence="3" key="1">
    <citation type="submission" date="2015-07" db="EMBL/GenBank/DDBJ databases">
        <authorList>
            <person name="Teixeira M.M."/>
            <person name="Souza R.C."/>
            <person name="Almeida L.G."/>
            <person name="Vicente V.A."/>
            <person name="de Hoog S."/>
            <person name="Bocca A.L."/>
            <person name="de Almeida S.R."/>
            <person name="Vasconcelos A.T."/>
            <person name="Felipe M.S."/>
        </authorList>
    </citation>
    <scope>NUCLEOTIDE SEQUENCE [LARGE SCALE GENOMIC DNA]</scope>
    <source>
        <strain evidence="3">KSF</strain>
    </source>
</reference>
<protein>
    <submittedName>
        <fullName evidence="2">Annexin ANXC4</fullName>
    </submittedName>
</protein>
<dbReference type="GO" id="GO:0005886">
    <property type="term" value="C:plasma membrane"/>
    <property type="evidence" value="ECO:0007669"/>
    <property type="project" value="TreeGrafter"/>
</dbReference>
<organism evidence="2 3">
    <name type="scientific">Cladophialophora carrionii</name>
    <dbReference type="NCBI Taxonomy" id="86049"/>
    <lineage>
        <taxon>Eukaryota</taxon>
        <taxon>Fungi</taxon>
        <taxon>Dikarya</taxon>
        <taxon>Ascomycota</taxon>
        <taxon>Pezizomycotina</taxon>
        <taxon>Eurotiomycetes</taxon>
        <taxon>Chaetothyriomycetidae</taxon>
        <taxon>Chaetothyriales</taxon>
        <taxon>Herpotrichiellaceae</taxon>
        <taxon>Cladophialophora</taxon>
    </lineage>
</organism>
<keyword evidence="3" id="KW-1185">Reference proteome</keyword>
<dbReference type="GO" id="GO:0005737">
    <property type="term" value="C:cytoplasm"/>
    <property type="evidence" value="ECO:0007669"/>
    <property type="project" value="TreeGrafter"/>
</dbReference>